<comment type="caution">
    <text evidence="5">The sequence shown here is derived from an EMBL/GenBank/DDBJ whole genome shotgun (WGS) entry which is preliminary data.</text>
</comment>
<evidence type="ECO:0000256" key="2">
    <source>
        <dbReference type="ARBA" id="ARBA00022741"/>
    </source>
</evidence>
<keyword evidence="6" id="KW-1185">Reference proteome</keyword>
<dbReference type="InterPro" id="IPR037257">
    <property type="entry name" value="T2SS_E_N_sf"/>
</dbReference>
<dbReference type="CDD" id="cd01129">
    <property type="entry name" value="PulE-GspE-like"/>
    <property type="match status" value="1"/>
</dbReference>
<protein>
    <submittedName>
        <fullName evidence="5">GspE/PulE family protein</fullName>
    </submittedName>
</protein>
<sequence>MMNLASQKRIRIGDLLVEKNMISETQLQHALQEQKLTGRKLGATLVELGYVDENALLNLLSAQLDIPFVELKQFRFDRTLVQRLPETSARRYRVMLLREDFDGLLLGMADPTDIFCLDELQRLLQKNIKPAVVRESELLDILDIAYTRANEIATLAGELDEELQESAVDLAEFAVGAADSEAPVVKLLQKIFEEAINTKASDIHIEPDEKVLRIRTRIDGVLLEQVMNEKRIASALVVRLKLMSGMDISEKRLPQDGRFNLKVKHHNIDVRISTMPVQFGESVVMRLLDQTDGVRPLDAVGMPKHLMERFRRAITRPHGLVLVTGPTGSGKTTTLYGALSELNKPEKKIITVEDPVEYRLPRISQVQLHEKIGLTFASVLRATLRQDPDILLVGEIRDAESAEIAMRASMTGHMVLSTLHTNDAFTSAMRLMDMGVDGYLVATALKAIVAQRLVRRICTSCIQPHTPDANELQLLAVIGKGRDYSTATFKKGTGCPHCHNTGYRGRIGIFEMLELNQTMAEALRVNDLNAFMQAAHNLPDFVSLSEAALGYALEGLTTLDEVMSISAQVNEI</sequence>
<evidence type="ECO:0000256" key="3">
    <source>
        <dbReference type="ARBA" id="ARBA00022840"/>
    </source>
</evidence>
<comment type="similarity">
    <text evidence="1">Belongs to the GSP E family.</text>
</comment>
<dbReference type="Gene3D" id="3.30.300.160">
    <property type="entry name" value="Type II secretion system, protein E, N-terminal domain"/>
    <property type="match status" value="1"/>
</dbReference>
<gene>
    <name evidence="5" type="ORF">ACFODX_06150</name>
</gene>
<dbReference type="SUPFAM" id="SSF52540">
    <property type="entry name" value="P-loop containing nucleoside triphosphate hydrolases"/>
    <property type="match status" value="1"/>
</dbReference>
<proteinExistence type="inferred from homology"/>
<dbReference type="InterPro" id="IPR007831">
    <property type="entry name" value="T2SS_GspE_N"/>
</dbReference>
<dbReference type="Pfam" id="PF05157">
    <property type="entry name" value="MshEN"/>
    <property type="match status" value="1"/>
</dbReference>
<dbReference type="InterPro" id="IPR027417">
    <property type="entry name" value="P-loop_NTPase"/>
</dbReference>
<dbReference type="PANTHER" id="PTHR30258:SF29">
    <property type="entry name" value="MSHA PILUS ASSEMBLY ATPASE MSHE"/>
    <property type="match status" value="1"/>
</dbReference>
<dbReference type="Proteomes" id="UP001595555">
    <property type="component" value="Unassembled WGS sequence"/>
</dbReference>
<dbReference type="SUPFAM" id="SSF160246">
    <property type="entry name" value="EspE N-terminal domain-like"/>
    <property type="match status" value="1"/>
</dbReference>
<dbReference type="EMBL" id="JBHRTF010000003">
    <property type="protein sequence ID" value="MFC3115131.1"/>
    <property type="molecule type" value="Genomic_DNA"/>
</dbReference>
<dbReference type="RefSeq" id="WP_378117149.1">
    <property type="nucleotide sequence ID" value="NZ_JBHRTF010000003.1"/>
</dbReference>
<keyword evidence="3" id="KW-0067">ATP-binding</keyword>
<accession>A0ABV7FEB9</accession>
<keyword evidence="2" id="KW-0547">Nucleotide-binding</keyword>
<name>A0ABV7FEB9_9GAMM</name>
<evidence type="ECO:0000313" key="5">
    <source>
        <dbReference type="EMBL" id="MFC3115131.1"/>
    </source>
</evidence>
<evidence type="ECO:0000313" key="6">
    <source>
        <dbReference type="Proteomes" id="UP001595555"/>
    </source>
</evidence>
<organism evidence="5 6">
    <name type="scientific">Cellvibrio fontiphilus</name>
    <dbReference type="NCBI Taxonomy" id="1815559"/>
    <lineage>
        <taxon>Bacteria</taxon>
        <taxon>Pseudomonadati</taxon>
        <taxon>Pseudomonadota</taxon>
        <taxon>Gammaproteobacteria</taxon>
        <taxon>Cellvibrionales</taxon>
        <taxon>Cellvibrionaceae</taxon>
        <taxon>Cellvibrio</taxon>
    </lineage>
</organism>
<reference evidence="6" key="1">
    <citation type="journal article" date="2019" name="Int. J. Syst. Evol. Microbiol.">
        <title>The Global Catalogue of Microorganisms (GCM) 10K type strain sequencing project: providing services to taxonomists for standard genome sequencing and annotation.</title>
        <authorList>
            <consortium name="The Broad Institute Genomics Platform"/>
            <consortium name="The Broad Institute Genome Sequencing Center for Infectious Disease"/>
            <person name="Wu L."/>
            <person name="Ma J."/>
        </authorList>
    </citation>
    <scope>NUCLEOTIDE SEQUENCE [LARGE SCALE GENOMIC DNA]</scope>
    <source>
        <strain evidence="6">KCTC 52237</strain>
    </source>
</reference>
<evidence type="ECO:0000256" key="1">
    <source>
        <dbReference type="ARBA" id="ARBA00006611"/>
    </source>
</evidence>
<dbReference type="Pfam" id="PF00437">
    <property type="entry name" value="T2SSE"/>
    <property type="match status" value="1"/>
</dbReference>
<dbReference type="SMART" id="SM00382">
    <property type="entry name" value="AAA"/>
    <property type="match status" value="1"/>
</dbReference>
<dbReference type="Gene3D" id="3.30.450.90">
    <property type="match status" value="1"/>
</dbReference>
<dbReference type="InterPro" id="IPR003593">
    <property type="entry name" value="AAA+_ATPase"/>
</dbReference>
<dbReference type="PROSITE" id="PS00662">
    <property type="entry name" value="T2SP_E"/>
    <property type="match status" value="1"/>
</dbReference>
<evidence type="ECO:0000259" key="4">
    <source>
        <dbReference type="PROSITE" id="PS00662"/>
    </source>
</evidence>
<feature type="domain" description="Bacterial type II secretion system protein E" evidence="4">
    <location>
        <begin position="384"/>
        <end position="398"/>
    </location>
</feature>
<dbReference type="InterPro" id="IPR001482">
    <property type="entry name" value="T2SS/T4SS_dom"/>
</dbReference>
<dbReference type="Gene3D" id="3.40.50.300">
    <property type="entry name" value="P-loop containing nucleotide triphosphate hydrolases"/>
    <property type="match status" value="1"/>
</dbReference>
<dbReference type="PANTHER" id="PTHR30258">
    <property type="entry name" value="TYPE II SECRETION SYSTEM PROTEIN GSPE-RELATED"/>
    <property type="match status" value="1"/>
</dbReference>